<evidence type="ECO:0000313" key="1">
    <source>
        <dbReference type="EMBL" id="UNY48816.1"/>
    </source>
</evidence>
<proteinExistence type="predicted"/>
<evidence type="ECO:0000313" key="2">
    <source>
        <dbReference type="Proteomes" id="UP000831021"/>
    </source>
</evidence>
<name>A0AAE9G9R2_9CAUD</name>
<reference evidence="1 2" key="1">
    <citation type="submission" date="2022-01" db="EMBL/GenBank/DDBJ databases">
        <authorList>
            <person name="Stokar-Avihail A."/>
        </authorList>
    </citation>
    <scope>NUCLEOTIDE SEQUENCE [LARGE SCALE GENOMIC DNA]</scope>
</reference>
<keyword evidence="2" id="KW-1185">Reference proteome</keyword>
<organism evidence="1 2">
    <name type="scientific">Bacillus phage FADO</name>
    <dbReference type="NCBI Taxonomy" id="2917160"/>
    <lineage>
        <taxon>Viruses</taxon>
        <taxon>Duplodnaviria</taxon>
        <taxon>Heunggongvirae</taxon>
        <taxon>Uroviricota</taxon>
        <taxon>Caudoviricetes</taxon>
        <taxon>Heleneionescovirinae</taxon>
        <taxon>Zhangjivirus</taxon>
        <taxon>Zhangjivirus fado</taxon>
    </lineage>
</organism>
<accession>A0AAE9G9R2</accession>
<gene>
    <name evidence="1" type="ORF">fado_101</name>
</gene>
<dbReference type="Proteomes" id="UP000831021">
    <property type="component" value="Segment"/>
</dbReference>
<sequence length="73" mass="8384">MNKIVWQLPVIQSDLTDHDWIHPKAKYHAFIGNKSVCGKYDQITDCFETGEESKLMANKEWACKVCLKKLGIS</sequence>
<dbReference type="EMBL" id="OM236516">
    <property type="protein sequence ID" value="UNY48816.1"/>
    <property type="molecule type" value="Genomic_DNA"/>
</dbReference>
<protein>
    <submittedName>
        <fullName evidence="1">Uncharacterized protein</fullName>
    </submittedName>
</protein>